<feature type="signal peptide" evidence="1">
    <location>
        <begin position="1"/>
        <end position="18"/>
    </location>
</feature>
<evidence type="ECO:0000313" key="3">
    <source>
        <dbReference type="Proteomes" id="UP000182658"/>
    </source>
</evidence>
<evidence type="ECO:0000256" key="1">
    <source>
        <dbReference type="SAM" id="SignalP"/>
    </source>
</evidence>
<gene>
    <name evidence="2" type="ORF">CONLIGDRAFT_422669</name>
</gene>
<accession>A0A1J7JDI6</accession>
<dbReference type="Proteomes" id="UP000182658">
    <property type="component" value="Unassembled WGS sequence"/>
</dbReference>
<dbReference type="EMBL" id="KV875099">
    <property type="protein sequence ID" value="OIW27308.1"/>
    <property type="molecule type" value="Genomic_DNA"/>
</dbReference>
<dbReference type="InParanoid" id="A0A1J7JDI6"/>
<reference evidence="2 3" key="1">
    <citation type="submission" date="2016-10" db="EMBL/GenBank/DDBJ databases">
        <title>Draft genome sequence of Coniochaeta ligniaria NRRL30616, a lignocellulolytic fungus for bioabatement of inhibitors in plant biomass hydrolysates.</title>
        <authorList>
            <consortium name="DOE Joint Genome Institute"/>
            <person name="Jimenez D.J."/>
            <person name="Hector R.E."/>
            <person name="Riley R."/>
            <person name="Sun H."/>
            <person name="Grigoriev I.V."/>
            <person name="Van Elsas J.D."/>
            <person name="Nichols N.N."/>
        </authorList>
    </citation>
    <scope>NUCLEOTIDE SEQUENCE [LARGE SCALE GENOMIC DNA]</scope>
    <source>
        <strain evidence="2 3">NRRL 30616</strain>
    </source>
</reference>
<evidence type="ECO:0008006" key="4">
    <source>
        <dbReference type="Google" id="ProtNLM"/>
    </source>
</evidence>
<dbReference type="AlphaFoldDB" id="A0A1J7JDI6"/>
<organism evidence="2 3">
    <name type="scientific">Coniochaeta ligniaria NRRL 30616</name>
    <dbReference type="NCBI Taxonomy" id="1408157"/>
    <lineage>
        <taxon>Eukaryota</taxon>
        <taxon>Fungi</taxon>
        <taxon>Dikarya</taxon>
        <taxon>Ascomycota</taxon>
        <taxon>Pezizomycotina</taxon>
        <taxon>Sordariomycetes</taxon>
        <taxon>Sordariomycetidae</taxon>
        <taxon>Coniochaetales</taxon>
        <taxon>Coniochaetaceae</taxon>
        <taxon>Coniochaeta</taxon>
    </lineage>
</organism>
<feature type="chain" id="PRO_5012001102" description="Secreted protein" evidence="1">
    <location>
        <begin position="19"/>
        <end position="74"/>
    </location>
</feature>
<proteinExistence type="predicted"/>
<protein>
    <recommendedName>
        <fullName evidence="4">Secreted protein</fullName>
    </recommendedName>
</protein>
<sequence>MWWSSRWALSKAWPQTWQTWFALRVLGPLGGGRGGRGGRVGRSVYIRFLGGPCPLLLLIDEYRISYCCKPEGGR</sequence>
<evidence type="ECO:0000313" key="2">
    <source>
        <dbReference type="EMBL" id="OIW27308.1"/>
    </source>
</evidence>
<keyword evidence="1" id="KW-0732">Signal</keyword>
<keyword evidence="3" id="KW-1185">Reference proteome</keyword>
<name>A0A1J7JDI6_9PEZI</name>